<dbReference type="Gene3D" id="3.40.630.10">
    <property type="entry name" value="Zn peptidases"/>
    <property type="match status" value="1"/>
</dbReference>
<proteinExistence type="predicted"/>
<dbReference type="AlphaFoldDB" id="A0A326TRU1"/>
<gene>
    <name evidence="3" type="ORF">EI42_06266</name>
</gene>
<dbReference type="Proteomes" id="UP000248806">
    <property type="component" value="Unassembled WGS sequence"/>
</dbReference>
<evidence type="ECO:0000256" key="2">
    <source>
        <dbReference type="ARBA" id="ARBA00022801"/>
    </source>
</evidence>
<feature type="non-terminal residue" evidence="3">
    <location>
        <position position="1"/>
    </location>
</feature>
<accession>A0A326TRU1</accession>
<dbReference type="GO" id="GO:0046872">
    <property type="term" value="F:metal ion binding"/>
    <property type="evidence" value="ECO:0007669"/>
    <property type="project" value="UniProtKB-KW"/>
</dbReference>
<dbReference type="InterPro" id="IPR008007">
    <property type="entry name" value="Peptidase_M42"/>
</dbReference>
<organism evidence="3 4">
    <name type="scientific">Thermosporothrix hazakensis</name>
    <dbReference type="NCBI Taxonomy" id="644383"/>
    <lineage>
        <taxon>Bacteria</taxon>
        <taxon>Bacillati</taxon>
        <taxon>Chloroflexota</taxon>
        <taxon>Ktedonobacteria</taxon>
        <taxon>Ktedonobacterales</taxon>
        <taxon>Thermosporotrichaceae</taxon>
        <taxon>Thermosporothrix</taxon>
    </lineage>
</organism>
<evidence type="ECO:0000313" key="3">
    <source>
        <dbReference type="EMBL" id="PZW18228.1"/>
    </source>
</evidence>
<dbReference type="Pfam" id="PF05343">
    <property type="entry name" value="Peptidase_M42"/>
    <property type="match status" value="1"/>
</dbReference>
<dbReference type="GO" id="GO:0016787">
    <property type="term" value="F:hydrolase activity"/>
    <property type="evidence" value="ECO:0007669"/>
    <property type="project" value="UniProtKB-KW"/>
</dbReference>
<protein>
    <submittedName>
        <fullName evidence="3">Endoglucanase</fullName>
    </submittedName>
</protein>
<dbReference type="SUPFAM" id="SSF53187">
    <property type="entry name" value="Zn-dependent exopeptidases"/>
    <property type="match status" value="1"/>
</dbReference>
<comment type="caution">
    <text evidence="3">The sequence shown here is derived from an EMBL/GenBank/DDBJ whole genome shotgun (WGS) entry which is preliminary data.</text>
</comment>
<reference evidence="3 4" key="1">
    <citation type="submission" date="2018-06" db="EMBL/GenBank/DDBJ databases">
        <title>Genomic Encyclopedia of Archaeal and Bacterial Type Strains, Phase II (KMG-II): from individual species to whole genera.</title>
        <authorList>
            <person name="Goeker M."/>
        </authorList>
    </citation>
    <scope>NUCLEOTIDE SEQUENCE [LARGE SCALE GENOMIC DNA]</scope>
    <source>
        <strain evidence="3 4">ATCC BAA-1881</strain>
    </source>
</reference>
<dbReference type="EMBL" id="QKUF01000055">
    <property type="protein sequence ID" value="PZW18228.1"/>
    <property type="molecule type" value="Genomic_DNA"/>
</dbReference>
<name>A0A326TRU1_THEHA</name>
<keyword evidence="1" id="KW-0479">Metal-binding</keyword>
<evidence type="ECO:0000313" key="4">
    <source>
        <dbReference type="Proteomes" id="UP000248806"/>
    </source>
</evidence>
<evidence type="ECO:0000256" key="1">
    <source>
        <dbReference type="ARBA" id="ARBA00022723"/>
    </source>
</evidence>
<keyword evidence="4" id="KW-1185">Reference proteome</keyword>
<keyword evidence="2" id="KW-0378">Hydrolase</keyword>
<sequence length="49" mass="5183">GPIATGLVSIPCRYLHTGSEMVSLKDVDAVAELLARFVLSLDADTNLIP</sequence>